<dbReference type="EMBL" id="UINC01006875">
    <property type="protein sequence ID" value="SVA30149.1"/>
    <property type="molecule type" value="Genomic_DNA"/>
</dbReference>
<name>A0A381UPR8_9ZZZZ</name>
<evidence type="ECO:0000313" key="1">
    <source>
        <dbReference type="EMBL" id="SVA30149.1"/>
    </source>
</evidence>
<reference evidence="1" key="1">
    <citation type="submission" date="2018-05" db="EMBL/GenBank/DDBJ databases">
        <authorList>
            <person name="Lanie J.A."/>
            <person name="Ng W.-L."/>
            <person name="Kazmierczak K.M."/>
            <person name="Andrzejewski T.M."/>
            <person name="Davidsen T.M."/>
            <person name="Wayne K.J."/>
            <person name="Tettelin H."/>
            <person name="Glass J.I."/>
            <person name="Rusch D."/>
            <person name="Podicherti R."/>
            <person name="Tsui H.-C.T."/>
            <person name="Winkler M.E."/>
        </authorList>
    </citation>
    <scope>NUCLEOTIDE SEQUENCE</scope>
</reference>
<accession>A0A381UPR8</accession>
<gene>
    <name evidence="1" type="ORF">METZ01_LOCUS83003</name>
</gene>
<dbReference type="AlphaFoldDB" id="A0A381UPR8"/>
<proteinExistence type="predicted"/>
<protein>
    <submittedName>
        <fullName evidence="1">Uncharacterized protein</fullName>
    </submittedName>
</protein>
<sequence length="140" mass="16299">MIRLFIAIFIFLFVGSPFASAEEVYYCMDEITNGIIKRKTGIWDRTGITPERYTIKFNEDYTELKGLHKLDTTWNCHISYGGYVEGFNNVRICYYNLHSGEVFTFDIKTLRYLYLIGVPSGYVENRQDTNSLHAGTCKKF</sequence>
<organism evidence="1">
    <name type="scientific">marine metagenome</name>
    <dbReference type="NCBI Taxonomy" id="408172"/>
    <lineage>
        <taxon>unclassified sequences</taxon>
        <taxon>metagenomes</taxon>
        <taxon>ecological metagenomes</taxon>
    </lineage>
</organism>